<keyword evidence="2" id="KW-0378">Hydrolase</keyword>
<proteinExistence type="predicted"/>
<dbReference type="CDD" id="cd03674">
    <property type="entry name" value="NUDIX_Hydrolase"/>
    <property type="match status" value="1"/>
</dbReference>
<dbReference type="Pfam" id="PF00293">
    <property type="entry name" value="NUDIX"/>
    <property type="match status" value="1"/>
</dbReference>
<dbReference type="PANTHER" id="PTHR43736:SF1">
    <property type="entry name" value="DIHYDRONEOPTERIN TRIPHOSPHATE DIPHOSPHATASE"/>
    <property type="match status" value="1"/>
</dbReference>
<gene>
    <name evidence="2" type="ORF">N6H18_00785</name>
</gene>
<feature type="domain" description="Nudix hydrolase" evidence="1">
    <location>
        <begin position="43"/>
        <end position="176"/>
    </location>
</feature>
<dbReference type="EMBL" id="CP106679">
    <property type="protein sequence ID" value="UXP32511.1"/>
    <property type="molecule type" value="Genomic_DNA"/>
</dbReference>
<keyword evidence="3" id="KW-1185">Reference proteome</keyword>
<reference evidence="2" key="1">
    <citation type="submission" date="2022-09" db="EMBL/GenBank/DDBJ databases">
        <title>Comparative genomics and taxonomic characterization of three novel marine species of genus Reichenbachiella exhibiting antioxidant and polysaccharide degradation activities.</title>
        <authorList>
            <person name="Muhammad N."/>
            <person name="Lee Y.-J."/>
            <person name="Ko J."/>
            <person name="Kim S.-G."/>
        </authorList>
    </citation>
    <scope>NUCLEOTIDE SEQUENCE</scope>
    <source>
        <strain evidence="2">BKB1-1</strain>
    </source>
</reference>
<name>A0ABY6CPT2_9BACT</name>
<dbReference type="InterPro" id="IPR015797">
    <property type="entry name" value="NUDIX_hydrolase-like_dom_sf"/>
</dbReference>
<evidence type="ECO:0000259" key="1">
    <source>
        <dbReference type="PROSITE" id="PS51462"/>
    </source>
</evidence>
<dbReference type="Gene3D" id="3.90.79.10">
    <property type="entry name" value="Nucleoside Triphosphate Pyrophosphohydrolase"/>
    <property type="match status" value="1"/>
</dbReference>
<dbReference type="PROSITE" id="PS51462">
    <property type="entry name" value="NUDIX"/>
    <property type="match status" value="1"/>
</dbReference>
<dbReference type="GO" id="GO:0016787">
    <property type="term" value="F:hydrolase activity"/>
    <property type="evidence" value="ECO:0007669"/>
    <property type="project" value="UniProtKB-KW"/>
</dbReference>
<dbReference type="PANTHER" id="PTHR43736">
    <property type="entry name" value="ADP-RIBOSE PYROPHOSPHATASE"/>
    <property type="match status" value="1"/>
</dbReference>
<organism evidence="2 3">
    <name type="scientific">Reichenbachiella agarivorans</name>
    <dbReference type="NCBI Taxonomy" id="2979464"/>
    <lineage>
        <taxon>Bacteria</taxon>
        <taxon>Pseudomonadati</taxon>
        <taxon>Bacteroidota</taxon>
        <taxon>Cytophagia</taxon>
        <taxon>Cytophagales</taxon>
        <taxon>Reichenbachiellaceae</taxon>
        <taxon>Reichenbachiella</taxon>
    </lineage>
</organism>
<accession>A0ABY6CPT2</accession>
<evidence type="ECO:0000313" key="3">
    <source>
        <dbReference type="Proteomes" id="UP001065174"/>
    </source>
</evidence>
<dbReference type="InterPro" id="IPR000086">
    <property type="entry name" value="NUDIX_hydrolase_dom"/>
</dbReference>
<protein>
    <submittedName>
        <fullName evidence="2">NUDIX hydrolase</fullName>
    </submittedName>
</protein>
<sequence>MNRQALISEIENYQSKYPEEMIYRGRFLDLLSYDDCFERSLLFGHITASAWVLNPSKDAVVLMHHKKLDRWLQPGGHTDGDEDVVRVARKELEEETGLRNVLLLHDGIFDLDIHPIPARKEVPAHEHYDVRFVFVTLTPDELTKNEESNQLAWIPLTDISSYVANEISIMRMVEKSALLYI</sequence>
<evidence type="ECO:0000313" key="2">
    <source>
        <dbReference type="EMBL" id="UXP32511.1"/>
    </source>
</evidence>
<dbReference type="Proteomes" id="UP001065174">
    <property type="component" value="Chromosome"/>
</dbReference>
<dbReference type="RefSeq" id="WP_262309946.1">
    <property type="nucleotide sequence ID" value="NZ_CP106679.1"/>
</dbReference>
<dbReference type="SUPFAM" id="SSF55811">
    <property type="entry name" value="Nudix"/>
    <property type="match status" value="1"/>
</dbReference>